<dbReference type="AlphaFoldDB" id="A0A1I6ULW7"/>
<dbReference type="SUPFAM" id="SSF55166">
    <property type="entry name" value="Hedgehog/DD-peptidase"/>
    <property type="match status" value="1"/>
</dbReference>
<keyword evidence="3" id="KW-0645">Protease</keyword>
<evidence type="ECO:0000313" key="5">
    <source>
        <dbReference type="Proteomes" id="UP000321773"/>
    </source>
</evidence>
<name>A0A1I6ULW7_9BACI</name>
<keyword evidence="3" id="KW-0121">Carboxypeptidase</keyword>
<evidence type="ECO:0000313" key="2">
    <source>
        <dbReference type="EMBL" id="GEM05366.1"/>
    </source>
</evidence>
<dbReference type="PANTHER" id="PTHR34385:SF1">
    <property type="entry name" value="PEPTIDOGLYCAN L-ALANYL-D-GLUTAMATE ENDOPEPTIDASE CWLK"/>
    <property type="match status" value="1"/>
</dbReference>
<dbReference type="STRING" id="306541.SAMN05421668_12912"/>
<dbReference type="RefSeq" id="WP_062323025.1">
    <property type="nucleotide sequence ID" value="NZ_BJWJ01000031.1"/>
</dbReference>
<dbReference type="EMBL" id="FPAI01000029">
    <property type="protein sequence ID" value="SFT02476.1"/>
    <property type="molecule type" value="Genomic_DNA"/>
</dbReference>
<evidence type="ECO:0000313" key="3">
    <source>
        <dbReference type="EMBL" id="SFT02476.1"/>
    </source>
</evidence>
<reference evidence="2 5" key="2">
    <citation type="submission" date="2019-07" db="EMBL/GenBank/DDBJ databases">
        <title>Whole genome shotgun sequence of Halolactibacillus miurensis NBRC 100873.</title>
        <authorList>
            <person name="Hosoyama A."/>
            <person name="Uohara A."/>
            <person name="Ohji S."/>
            <person name="Ichikawa N."/>
        </authorList>
    </citation>
    <scope>NUCLEOTIDE SEQUENCE [LARGE SCALE GENOMIC DNA]</scope>
    <source>
        <strain evidence="2 5">NBRC 100873</strain>
    </source>
</reference>
<dbReference type="EMBL" id="BJWJ01000031">
    <property type="protein sequence ID" value="GEM05366.1"/>
    <property type="molecule type" value="Genomic_DNA"/>
</dbReference>
<dbReference type="CDD" id="cd14852">
    <property type="entry name" value="LD-carboxypeptidase"/>
    <property type="match status" value="1"/>
</dbReference>
<dbReference type="Gene3D" id="3.30.1380.10">
    <property type="match status" value="1"/>
</dbReference>
<dbReference type="PROSITE" id="PS51257">
    <property type="entry name" value="PROKAR_LIPOPROTEIN"/>
    <property type="match status" value="1"/>
</dbReference>
<sequence>MKKFVVVLFILLVLVGCTETNVLKGTMADKRLGAALLAKKPFEIEKNEPDYNTAGINPETGLYIVDNETSMLVYVNKYRELPEGYTPPDLTEPDVLHYSPVGDNRRLLRKEASEALVSLFEAAETDGLTLVAVSGYRSYERQQAIYASNVASKGQAHADQFSAKPGTSEHQTGLAMDVTVQGNDDVLLSQSFGETEAGQYIKENAYQYGFIIRYPEGKETITGYSYEPWHLRYVGKDVATEIYLNEWTLEEYFGFDYPGRER</sequence>
<dbReference type="PANTHER" id="PTHR34385">
    <property type="entry name" value="D-ALANYL-D-ALANINE CARBOXYPEPTIDASE"/>
    <property type="match status" value="1"/>
</dbReference>
<evidence type="ECO:0000259" key="1">
    <source>
        <dbReference type="Pfam" id="PF02557"/>
    </source>
</evidence>
<keyword evidence="3" id="KW-0378">Hydrolase</keyword>
<dbReference type="Pfam" id="PF02557">
    <property type="entry name" value="VanY"/>
    <property type="match status" value="1"/>
</dbReference>
<feature type="domain" description="D-alanyl-D-alanine carboxypeptidase-like core" evidence="1">
    <location>
        <begin position="107"/>
        <end position="236"/>
    </location>
</feature>
<keyword evidence="5" id="KW-1185">Reference proteome</keyword>
<dbReference type="InterPro" id="IPR009045">
    <property type="entry name" value="Zn_M74/Hedgehog-like"/>
</dbReference>
<organism evidence="3 4">
    <name type="scientific">Halolactibacillus miurensis</name>
    <dbReference type="NCBI Taxonomy" id="306541"/>
    <lineage>
        <taxon>Bacteria</taxon>
        <taxon>Bacillati</taxon>
        <taxon>Bacillota</taxon>
        <taxon>Bacilli</taxon>
        <taxon>Bacillales</taxon>
        <taxon>Bacillaceae</taxon>
        <taxon>Halolactibacillus</taxon>
    </lineage>
</organism>
<evidence type="ECO:0000313" key="4">
    <source>
        <dbReference type="Proteomes" id="UP000199139"/>
    </source>
</evidence>
<proteinExistence type="predicted"/>
<reference evidence="3 4" key="1">
    <citation type="submission" date="2016-10" db="EMBL/GenBank/DDBJ databases">
        <authorList>
            <person name="de Groot N.N."/>
        </authorList>
    </citation>
    <scope>NUCLEOTIDE SEQUENCE [LARGE SCALE GENOMIC DNA]</scope>
    <source>
        <strain evidence="3 4">DSM 17074</strain>
    </source>
</reference>
<dbReference type="OrthoDB" id="9792074at2"/>
<dbReference type="InterPro" id="IPR003709">
    <property type="entry name" value="VanY-like_core_dom"/>
</dbReference>
<dbReference type="Proteomes" id="UP000321773">
    <property type="component" value="Unassembled WGS sequence"/>
</dbReference>
<dbReference type="GO" id="GO:0004180">
    <property type="term" value="F:carboxypeptidase activity"/>
    <property type="evidence" value="ECO:0007669"/>
    <property type="project" value="UniProtKB-KW"/>
</dbReference>
<dbReference type="InterPro" id="IPR052179">
    <property type="entry name" value="DD-CPase-like"/>
</dbReference>
<gene>
    <name evidence="2" type="ORF">HMI01_23540</name>
    <name evidence="3" type="ORF">SAMN05421668_12912</name>
</gene>
<protein>
    <submittedName>
        <fullName evidence="3">D-alanyl-D-alanine carboxypeptidase/D-alanyl-D-alanine carboxypeptidase</fullName>
    </submittedName>
</protein>
<dbReference type="Proteomes" id="UP000199139">
    <property type="component" value="Unassembled WGS sequence"/>
</dbReference>
<dbReference type="GO" id="GO:0006508">
    <property type="term" value="P:proteolysis"/>
    <property type="evidence" value="ECO:0007669"/>
    <property type="project" value="InterPro"/>
</dbReference>
<dbReference type="InterPro" id="IPR058193">
    <property type="entry name" value="VanY/YodJ_core_dom"/>
</dbReference>
<accession>A0A1I6ULW7</accession>